<feature type="compositionally biased region" description="Basic and acidic residues" evidence="1">
    <location>
        <begin position="270"/>
        <end position="285"/>
    </location>
</feature>
<evidence type="ECO:0000313" key="2">
    <source>
        <dbReference type="EMBL" id="KAF2816713.1"/>
    </source>
</evidence>
<dbReference type="GeneID" id="54465848"/>
<sequence length="651" mass="71430">MPICRKTIYLPDEVIEEAGRPQNGPYNPHIMGSYPQYAMNDPSIALQVQGPYSPPRQQFPMLASQRVRQEAGLGHAWDRYNIKKVSNAKATADEAIYYTGHEDVSMNHQEAAGHEGDSVNHQEAGGCPAGQHALSMSDQELGGSYVSQDNHGMNQQHMGAPYGGEETSSMDQQNMGGFHADPCTQSVNDKDMSDLHNTPPRELDHVLGTVMGVEESNHQAEMNPNSGPSVAQDTTRKGRATRQELRPMPGANDQLNGKLDDNASATTSNNEHEDNGQSDGGHTRGDGGGLSDAPAAQATAAATPASYSIQNPDHKWLNKPTGATRGQDSKGKKPYDPRLRELQKNEDGLYFSCLDEAMSVYTSEARWTPPLLTSPPTRTEKVQLVKRLTAAIMNMEGIADNSNHKFQKWERMVYDPIAMEHVAHRLVTRLLSLHLPGPEQGWRAPILDPTDLAPSRYEENLNFQQRFDAIEDLLWHRKAACGSLLDGSLYDATIASPNLRWNSYLMNQHANKNKKVQIEKGREAMGMKKGKKRRASETETDEEEEGGDATPAERPVKLRCLNPRSVRPTTQSTQVTLPGEDHAEGTEEHDADQQKKYAPLIVALAANNAESATPNAEGTRLTRSRTSGLNKGTPKNAEKGGRNRKSGKSGA</sequence>
<reference evidence="4" key="3">
    <citation type="submission" date="2025-04" db="UniProtKB">
        <authorList>
            <consortium name="RefSeq"/>
        </authorList>
    </citation>
    <scope>IDENTIFICATION</scope>
    <source>
        <strain evidence="4">CBS 304.34</strain>
    </source>
</reference>
<feature type="region of interest" description="Disordered" evidence="1">
    <location>
        <begin position="512"/>
        <end position="651"/>
    </location>
</feature>
<feature type="compositionally biased region" description="Polar residues" evidence="1">
    <location>
        <begin position="219"/>
        <end position="233"/>
    </location>
</feature>
<feature type="compositionally biased region" description="Acidic residues" evidence="1">
    <location>
        <begin position="538"/>
        <end position="547"/>
    </location>
</feature>
<feature type="compositionally biased region" description="Low complexity" evidence="1">
    <location>
        <begin position="293"/>
        <end position="305"/>
    </location>
</feature>
<evidence type="ECO:0000313" key="3">
    <source>
        <dbReference type="Proteomes" id="UP000504636"/>
    </source>
</evidence>
<dbReference type="Proteomes" id="UP000504636">
    <property type="component" value="Unplaced"/>
</dbReference>
<organism evidence="2">
    <name type="scientific">Mytilinidion resinicola</name>
    <dbReference type="NCBI Taxonomy" id="574789"/>
    <lineage>
        <taxon>Eukaryota</taxon>
        <taxon>Fungi</taxon>
        <taxon>Dikarya</taxon>
        <taxon>Ascomycota</taxon>
        <taxon>Pezizomycotina</taxon>
        <taxon>Dothideomycetes</taxon>
        <taxon>Pleosporomycetidae</taxon>
        <taxon>Mytilinidiales</taxon>
        <taxon>Mytilinidiaceae</taxon>
        <taxon>Mytilinidion</taxon>
    </lineage>
</organism>
<reference evidence="2 4" key="1">
    <citation type="journal article" date="2020" name="Stud. Mycol.">
        <title>101 Dothideomycetes genomes: a test case for predicting lifestyles and emergence of pathogens.</title>
        <authorList>
            <person name="Haridas S."/>
            <person name="Albert R."/>
            <person name="Binder M."/>
            <person name="Bloem J."/>
            <person name="Labutti K."/>
            <person name="Salamov A."/>
            <person name="Andreopoulos B."/>
            <person name="Baker S."/>
            <person name="Barry K."/>
            <person name="Bills G."/>
            <person name="Bluhm B."/>
            <person name="Cannon C."/>
            <person name="Castanera R."/>
            <person name="Culley D."/>
            <person name="Daum C."/>
            <person name="Ezra D."/>
            <person name="Gonzalez J."/>
            <person name="Henrissat B."/>
            <person name="Kuo A."/>
            <person name="Liang C."/>
            <person name="Lipzen A."/>
            <person name="Lutzoni F."/>
            <person name="Magnuson J."/>
            <person name="Mondo S."/>
            <person name="Nolan M."/>
            <person name="Ohm R."/>
            <person name="Pangilinan J."/>
            <person name="Park H.-J."/>
            <person name="Ramirez L."/>
            <person name="Alfaro M."/>
            <person name="Sun H."/>
            <person name="Tritt A."/>
            <person name="Yoshinaga Y."/>
            <person name="Zwiers L.-H."/>
            <person name="Turgeon B."/>
            <person name="Goodwin S."/>
            <person name="Spatafora J."/>
            <person name="Crous P."/>
            <person name="Grigoriev I."/>
        </authorList>
    </citation>
    <scope>NUCLEOTIDE SEQUENCE</scope>
    <source>
        <strain evidence="2 4">CBS 304.34</strain>
    </source>
</reference>
<feature type="compositionally biased region" description="Basic and acidic residues" evidence="1">
    <location>
        <begin position="516"/>
        <end position="526"/>
    </location>
</feature>
<keyword evidence="3" id="KW-1185">Reference proteome</keyword>
<protein>
    <submittedName>
        <fullName evidence="2 4">Uncharacterized protein</fullName>
    </submittedName>
</protein>
<dbReference type="RefSeq" id="XP_033583677.1">
    <property type="nucleotide sequence ID" value="XM_033724955.1"/>
</dbReference>
<dbReference type="EMBL" id="MU003693">
    <property type="protein sequence ID" value="KAF2816713.1"/>
    <property type="molecule type" value="Genomic_DNA"/>
</dbReference>
<evidence type="ECO:0000256" key="1">
    <source>
        <dbReference type="SAM" id="MobiDB-lite"/>
    </source>
</evidence>
<proteinExistence type="predicted"/>
<feature type="compositionally biased region" description="Basic residues" evidence="1">
    <location>
        <begin position="642"/>
        <end position="651"/>
    </location>
</feature>
<gene>
    <name evidence="2 4" type="ORF">BDZ99DRAFT_515291</name>
</gene>
<accession>A0A6A6Z7P2</accession>
<evidence type="ECO:0000313" key="4">
    <source>
        <dbReference type="RefSeq" id="XP_033583677.1"/>
    </source>
</evidence>
<dbReference type="OrthoDB" id="3791931at2759"/>
<dbReference type="AlphaFoldDB" id="A0A6A6Z7P2"/>
<name>A0A6A6Z7P2_9PEZI</name>
<feature type="compositionally biased region" description="Basic and acidic residues" evidence="1">
    <location>
        <begin position="579"/>
        <end position="595"/>
    </location>
</feature>
<feature type="compositionally biased region" description="Basic and acidic residues" evidence="1">
    <location>
        <begin position="327"/>
        <end position="337"/>
    </location>
</feature>
<feature type="region of interest" description="Disordered" evidence="1">
    <location>
        <begin position="217"/>
        <end position="337"/>
    </location>
</feature>
<feature type="compositionally biased region" description="Polar residues" evidence="1">
    <location>
        <begin position="567"/>
        <end position="576"/>
    </location>
</feature>
<reference evidence="4" key="2">
    <citation type="submission" date="2020-04" db="EMBL/GenBank/DDBJ databases">
        <authorList>
            <consortium name="NCBI Genome Project"/>
        </authorList>
    </citation>
    <scope>NUCLEOTIDE SEQUENCE</scope>
    <source>
        <strain evidence="4">CBS 304.34</strain>
    </source>
</reference>